<gene>
    <name evidence="3" type="ORF">ADEAN_000707800</name>
</gene>
<accession>A0A7G2CJJ9</accession>
<feature type="region of interest" description="Disordered" evidence="2">
    <location>
        <begin position="1"/>
        <end position="93"/>
    </location>
</feature>
<reference evidence="3 4" key="1">
    <citation type="submission" date="2020-08" db="EMBL/GenBank/DDBJ databases">
        <authorList>
            <person name="Newling K."/>
            <person name="Davey J."/>
            <person name="Forrester S."/>
        </authorList>
    </citation>
    <scope>NUCLEOTIDE SEQUENCE [LARGE SCALE GENOMIC DNA]</scope>
    <source>
        <strain evidence="4">Crithidia deanei Carvalho (ATCC PRA-265)</strain>
    </source>
</reference>
<evidence type="ECO:0000313" key="3">
    <source>
        <dbReference type="EMBL" id="CAD2219569.1"/>
    </source>
</evidence>
<feature type="compositionally biased region" description="Low complexity" evidence="2">
    <location>
        <begin position="59"/>
        <end position="69"/>
    </location>
</feature>
<organism evidence="3 4">
    <name type="scientific">Angomonas deanei</name>
    <dbReference type="NCBI Taxonomy" id="59799"/>
    <lineage>
        <taxon>Eukaryota</taxon>
        <taxon>Discoba</taxon>
        <taxon>Euglenozoa</taxon>
        <taxon>Kinetoplastea</taxon>
        <taxon>Metakinetoplastina</taxon>
        <taxon>Trypanosomatida</taxon>
        <taxon>Trypanosomatidae</taxon>
        <taxon>Strigomonadinae</taxon>
        <taxon>Angomonas</taxon>
    </lineage>
</organism>
<evidence type="ECO:0000256" key="2">
    <source>
        <dbReference type="SAM" id="MobiDB-lite"/>
    </source>
</evidence>
<dbReference type="Proteomes" id="UP000515908">
    <property type="component" value="Chromosome 14"/>
</dbReference>
<feature type="compositionally biased region" description="Basic and acidic residues" evidence="2">
    <location>
        <begin position="1"/>
        <end position="11"/>
    </location>
</feature>
<dbReference type="EMBL" id="LR877158">
    <property type="protein sequence ID" value="CAD2219569.1"/>
    <property type="molecule type" value="Genomic_DNA"/>
</dbReference>
<feature type="coiled-coil region" evidence="1">
    <location>
        <begin position="332"/>
        <end position="370"/>
    </location>
</feature>
<keyword evidence="4" id="KW-1185">Reference proteome</keyword>
<keyword evidence="1" id="KW-0175">Coiled coil</keyword>
<dbReference type="AlphaFoldDB" id="A0A7G2CJJ9"/>
<evidence type="ECO:0000313" key="4">
    <source>
        <dbReference type="Proteomes" id="UP000515908"/>
    </source>
</evidence>
<protein>
    <submittedName>
        <fullName evidence="3">Uncharacterized protein</fullName>
    </submittedName>
</protein>
<sequence length="449" mass="52241">MRESSASRRSDTPTPSKGSKKKKLSTEEKREKEELKRIDKELKQKQKQLKKEEKKRRQSYTSSSRRSSSTPNEVQVTHYDEKETSHNAANTSGTAVFNVPDAAALLQSEKDKSNSQINDEDFRWEFAQFVKNIMQSEYLTKNNNTNRVTMVLLRNSFECDYIILMTNTLQVKRYLLKLLLIFSNKKVPVYTTTLSPREATASDYCFNVEVCLTEGSTDLSLHLTVRPEMKNSFYKHYSKYYNNKFTKFSIDPLFPVDTTNIQVDCLNDARKRRLLYYVIKEMIYEDYYIFDNSVGSLNMNNSSIIYAADDESCNNTSQGSPNGSMTHLAVHNTNVIQLLNEINEQLTKVQEEEERQRQQADNEVELALLKNAKIVSHDNKNNDQDIEKLVMFPSHVDDMRDFIWESAITHLRHLIFTVVKNYYAVKIKIDAIRDKNRNVADKAQMNRKN</sequence>
<feature type="compositionally biased region" description="Basic and acidic residues" evidence="2">
    <location>
        <begin position="24"/>
        <end position="52"/>
    </location>
</feature>
<name>A0A7G2CJJ9_9TRYP</name>
<dbReference type="VEuPathDB" id="TriTrypDB:ADEAN_000707800"/>
<evidence type="ECO:0000256" key="1">
    <source>
        <dbReference type="SAM" id="Coils"/>
    </source>
</evidence>
<proteinExistence type="predicted"/>